<name>A0ABQ3EL96_9HYPH</name>
<protein>
    <submittedName>
        <fullName evidence="2">Acetyltransferase</fullName>
    </submittedName>
</protein>
<dbReference type="InterPro" id="IPR039143">
    <property type="entry name" value="GNPNAT1-like"/>
</dbReference>
<dbReference type="PROSITE" id="PS51186">
    <property type="entry name" value="GNAT"/>
    <property type="match status" value="1"/>
</dbReference>
<feature type="domain" description="N-acetyltransferase" evidence="1">
    <location>
        <begin position="8"/>
        <end position="159"/>
    </location>
</feature>
<dbReference type="Pfam" id="PF00583">
    <property type="entry name" value="Acetyltransf_1"/>
    <property type="match status" value="1"/>
</dbReference>
<accession>A0ABQ3EL96</accession>
<evidence type="ECO:0000313" key="2">
    <source>
        <dbReference type="EMBL" id="GHB42392.1"/>
    </source>
</evidence>
<dbReference type="PANTHER" id="PTHR13355">
    <property type="entry name" value="GLUCOSAMINE 6-PHOSPHATE N-ACETYLTRANSFERASE"/>
    <property type="match status" value="1"/>
</dbReference>
<dbReference type="InterPro" id="IPR000182">
    <property type="entry name" value="GNAT_dom"/>
</dbReference>
<dbReference type="CDD" id="cd04301">
    <property type="entry name" value="NAT_SF"/>
    <property type="match status" value="1"/>
</dbReference>
<dbReference type="Proteomes" id="UP000637980">
    <property type="component" value="Unassembled WGS sequence"/>
</dbReference>
<gene>
    <name evidence="2" type="ORF">GCM10007094_34540</name>
</gene>
<dbReference type="SUPFAM" id="SSF55729">
    <property type="entry name" value="Acyl-CoA N-acyltransferases (Nat)"/>
    <property type="match status" value="1"/>
</dbReference>
<dbReference type="EMBL" id="BMXE01000007">
    <property type="protein sequence ID" value="GHB42392.1"/>
    <property type="molecule type" value="Genomic_DNA"/>
</dbReference>
<organism evidence="2 3">
    <name type="scientific">Pseudovibrio japonicus</name>
    <dbReference type="NCBI Taxonomy" id="366534"/>
    <lineage>
        <taxon>Bacteria</taxon>
        <taxon>Pseudomonadati</taxon>
        <taxon>Pseudomonadota</taxon>
        <taxon>Alphaproteobacteria</taxon>
        <taxon>Hyphomicrobiales</taxon>
        <taxon>Stappiaceae</taxon>
        <taxon>Pseudovibrio</taxon>
    </lineage>
</organism>
<proteinExistence type="predicted"/>
<reference evidence="3" key="1">
    <citation type="journal article" date="2019" name="Int. J. Syst. Evol. Microbiol.">
        <title>The Global Catalogue of Microorganisms (GCM) 10K type strain sequencing project: providing services to taxonomists for standard genome sequencing and annotation.</title>
        <authorList>
            <consortium name="The Broad Institute Genomics Platform"/>
            <consortium name="The Broad Institute Genome Sequencing Center for Infectious Disease"/>
            <person name="Wu L."/>
            <person name="Ma J."/>
        </authorList>
    </citation>
    <scope>NUCLEOTIDE SEQUENCE [LARGE SCALE GENOMIC DNA]</scope>
    <source>
        <strain evidence="3">KCTC 12861</strain>
    </source>
</reference>
<dbReference type="InterPro" id="IPR016181">
    <property type="entry name" value="Acyl_CoA_acyltransferase"/>
</dbReference>
<dbReference type="RefSeq" id="WP_189438056.1">
    <property type="nucleotide sequence ID" value="NZ_BMXE01000007.1"/>
</dbReference>
<sequence length="166" mass="18530">MSVLSPNLVVRRLTIDDYKDVVTLLNELTEGIPVAAGEEGRKHFAELLAHDGTTVFGVELYDRIVSCATLHILPNMTYGGRPYCLAENVVTLRAYQGRGFGRMVMDTLRDAAWAANAYKIMLLTGQDRGTKGFYESLGYKADHKYGMVLRQVPPYKPPHETNGYTN</sequence>
<dbReference type="PANTHER" id="PTHR13355:SF11">
    <property type="entry name" value="GLUCOSAMINE 6-PHOSPHATE N-ACETYLTRANSFERASE"/>
    <property type="match status" value="1"/>
</dbReference>
<keyword evidence="3" id="KW-1185">Reference proteome</keyword>
<evidence type="ECO:0000259" key="1">
    <source>
        <dbReference type="PROSITE" id="PS51186"/>
    </source>
</evidence>
<evidence type="ECO:0000313" key="3">
    <source>
        <dbReference type="Proteomes" id="UP000637980"/>
    </source>
</evidence>
<comment type="caution">
    <text evidence="2">The sequence shown here is derived from an EMBL/GenBank/DDBJ whole genome shotgun (WGS) entry which is preliminary data.</text>
</comment>
<dbReference type="Gene3D" id="3.40.630.30">
    <property type="match status" value="1"/>
</dbReference>